<dbReference type="Proteomes" id="UP000244240">
    <property type="component" value="Unassembled WGS sequence"/>
</dbReference>
<accession>A0A2T6AZC5</accession>
<comment type="caution">
    <text evidence="1">The sequence shown here is derived from an EMBL/GenBank/DDBJ whole genome shotgun (WGS) entry which is preliminary data.</text>
</comment>
<dbReference type="EMBL" id="QBKR01000042">
    <property type="protein sequence ID" value="PTX49156.1"/>
    <property type="molecule type" value="Genomic_DNA"/>
</dbReference>
<protein>
    <submittedName>
        <fullName evidence="1">2,3-bisphosphoglycerate-dependent phosphoglycerate mutase</fullName>
    </submittedName>
</protein>
<dbReference type="SUPFAM" id="SSF53254">
    <property type="entry name" value="Phosphoglycerate mutase-like"/>
    <property type="match status" value="1"/>
</dbReference>
<reference evidence="1 2" key="1">
    <citation type="submission" date="2018-04" db="EMBL/GenBank/DDBJ databases">
        <title>Genomic Encyclopedia of Archaeal and Bacterial Type Strains, Phase II (KMG-II): from individual species to whole genera.</title>
        <authorList>
            <person name="Goeker M."/>
        </authorList>
    </citation>
    <scope>NUCLEOTIDE SEQUENCE [LARGE SCALE GENOMIC DNA]</scope>
    <source>
        <strain evidence="1 2">DSM 45787</strain>
    </source>
</reference>
<dbReference type="Gene3D" id="3.40.50.1240">
    <property type="entry name" value="Phosphoglycerate mutase-like"/>
    <property type="match status" value="1"/>
</dbReference>
<keyword evidence="2" id="KW-1185">Reference proteome</keyword>
<dbReference type="OrthoDB" id="512570at2"/>
<proteinExistence type="predicted"/>
<dbReference type="InterPro" id="IPR013078">
    <property type="entry name" value="His_Pase_superF_clade-1"/>
</dbReference>
<dbReference type="CDD" id="cd07067">
    <property type="entry name" value="HP_PGM_like"/>
    <property type="match status" value="1"/>
</dbReference>
<dbReference type="GO" id="GO:0016791">
    <property type="term" value="F:phosphatase activity"/>
    <property type="evidence" value="ECO:0007669"/>
    <property type="project" value="TreeGrafter"/>
</dbReference>
<dbReference type="Pfam" id="PF00300">
    <property type="entry name" value="His_Phos_1"/>
    <property type="match status" value="1"/>
</dbReference>
<organism evidence="1 2">
    <name type="scientific">Melghirimyces profundicolus</name>
    <dbReference type="NCBI Taxonomy" id="1242148"/>
    <lineage>
        <taxon>Bacteria</taxon>
        <taxon>Bacillati</taxon>
        <taxon>Bacillota</taxon>
        <taxon>Bacilli</taxon>
        <taxon>Bacillales</taxon>
        <taxon>Thermoactinomycetaceae</taxon>
        <taxon>Melghirimyces</taxon>
    </lineage>
</organism>
<sequence length="177" mass="19635">MQLLLVRHCSADGQAPDAGLTDEGKRQAAALAEFLHTLSPDAIRTSPYRRALQTAEPLSQWTGIPFRVDRRLSERVLAGEPRQDWMDRLKDSFADPDLCLPGGESARCATERGMAVLAELAQTKAARAVVVTHGGLLTHLLNHFDARFGFEAWSRLTYPDVFEVEWPASPVARIWNA</sequence>
<evidence type="ECO:0000313" key="2">
    <source>
        <dbReference type="Proteomes" id="UP000244240"/>
    </source>
</evidence>
<dbReference type="SMART" id="SM00855">
    <property type="entry name" value="PGAM"/>
    <property type="match status" value="1"/>
</dbReference>
<dbReference type="InterPro" id="IPR029033">
    <property type="entry name" value="His_PPase_superfam"/>
</dbReference>
<dbReference type="PANTHER" id="PTHR48100:SF1">
    <property type="entry name" value="HISTIDINE PHOSPHATASE FAMILY PROTEIN-RELATED"/>
    <property type="match status" value="1"/>
</dbReference>
<dbReference type="RefSeq" id="WP_108026557.1">
    <property type="nucleotide sequence ID" value="NZ_QBKR01000042.1"/>
</dbReference>
<dbReference type="PANTHER" id="PTHR48100">
    <property type="entry name" value="BROAD-SPECIFICITY PHOSPHATASE YOR283W-RELATED"/>
    <property type="match status" value="1"/>
</dbReference>
<dbReference type="InterPro" id="IPR050275">
    <property type="entry name" value="PGM_Phosphatase"/>
</dbReference>
<evidence type="ECO:0000313" key="1">
    <source>
        <dbReference type="EMBL" id="PTX49156.1"/>
    </source>
</evidence>
<name>A0A2T6AZC5_9BACL</name>
<dbReference type="AlphaFoldDB" id="A0A2T6AZC5"/>
<gene>
    <name evidence="1" type="ORF">C8P63_14213</name>
</gene>
<dbReference type="GO" id="GO:0005737">
    <property type="term" value="C:cytoplasm"/>
    <property type="evidence" value="ECO:0007669"/>
    <property type="project" value="TreeGrafter"/>
</dbReference>